<accession>A0ABY9JV09</accession>
<evidence type="ECO:0000313" key="2">
    <source>
        <dbReference type="EMBL" id="WLR43227.1"/>
    </source>
</evidence>
<dbReference type="RefSeq" id="WP_226543432.1">
    <property type="nucleotide sequence ID" value="NZ_CP129013.1"/>
</dbReference>
<dbReference type="SUPFAM" id="SSF160631">
    <property type="entry name" value="SMI1/KNR4-like"/>
    <property type="match status" value="1"/>
</dbReference>
<keyword evidence="3" id="KW-1185">Reference proteome</keyword>
<name>A0ABY9JV09_9BACI</name>
<dbReference type="Gene3D" id="3.40.1580.10">
    <property type="entry name" value="SMI1/KNR4-like"/>
    <property type="match status" value="1"/>
</dbReference>
<feature type="domain" description="Knr4/Smi1-like" evidence="1">
    <location>
        <begin position="13"/>
        <end position="160"/>
    </location>
</feature>
<dbReference type="SMART" id="SM00860">
    <property type="entry name" value="SMI1_KNR4"/>
    <property type="match status" value="1"/>
</dbReference>
<protein>
    <submittedName>
        <fullName evidence="2">SMI1/KNR4 family protein</fullName>
    </submittedName>
</protein>
<dbReference type="Pfam" id="PF09346">
    <property type="entry name" value="SMI1_KNR4"/>
    <property type="match status" value="1"/>
</dbReference>
<evidence type="ECO:0000313" key="3">
    <source>
        <dbReference type="Proteomes" id="UP001197974"/>
    </source>
</evidence>
<dbReference type="EMBL" id="CP129013">
    <property type="protein sequence ID" value="WLR43227.1"/>
    <property type="molecule type" value="Genomic_DNA"/>
</dbReference>
<evidence type="ECO:0000259" key="1">
    <source>
        <dbReference type="SMART" id="SM00860"/>
    </source>
</evidence>
<gene>
    <name evidence="2" type="ORF">LC087_03250</name>
</gene>
<sequence length="169" mass="19964">MRGNLQWPFPDKEVSSEFIKEVGHELGYEFPEDYIECARINNGSAVIPYYFKVKDDVKVFGTLLSFDKESDDYIIRVFNNYIDTLPKKMVPIVYDPAGNLICFDYKDHEENPIVVFWEHEGAWEKDMLMEEEGLTEEQAEERARENVFYVADSFTDFLNSLYEFDEDDM</sequence>
<proteinExistence type="predicted"/>
<organism evidence="2 3">
    <name type="scientific">Bacillus carboniphilus</name>
    <dbReference type="NCBI Taxonomy" id="86663"/>
    <lineage>
        <taxon>Bacteria</taxon>
        <taxon>Bacillati</taxon>
        <taxon>Bacillota</taxon>
        <taxon>Bacilli</taxon>
        <taxon>Bacillales</taxon>
        <taxon>Bacillaceae</taxon>
        <taxon>Bacillus</taxon>
    </lineage>
</organism>
<reference evidence="2 3" key="1">
    <citation type="submission" date="2023-06" db="EMBL/GenBank/DDBJ databases">
        <title>Five Gram-positive bacteria isolated from mangrove sediments in Shenzhen, Guangdong, China.</title>
        <authorList>
            <person name="Yu S."/>
            <person name="Zheng W."/>
            <person name="Huang Y."/>
        </authorList>
    </citation>
    <scope>NUCLEOTIDE SEQUENCE [LARGE SCALE GENOMIC DNA]</scope>
    <source>
        <strain evidence="2 3">SaN35-3</strain>
    </source>
</reference>
<dbReference type="InterPro" id="IPR037883">
    <property type="entry name" value="Knr4/Smi1-like_sf"/>
</dbReference>
<dbReference type="Proteomes" id="UP001197974">
    <property type="component" value="Chromosome"/>
</dbReference>
<dbReference type="InterPro" id="IPR018958">
    <property type="entry name" value="Knr4/Smi1-like_dom"/>
</dbReference>